<dbReference type="RefSeq" id="WP_162656437.1">
    <property type="nucleotide sequence ID" value="NZ_LR593887.1"/>
</dbReference>
<evidence type="ECO:0000313" key="2">
    <source>
        <dbReference type="Proteomes" id="UP000464378"/>
    </source>
</evidence>
<protein>
    <submittedName>
        <fullName evidence="1">Uncharacterized protein</fullName>
    </submittedName>
</protein>
<sequence length="243" mass="27323">MTCRIAVVYEADGDFLTGTTLADRVFLEAIDWLESEQLSDMREWVGEIEGFQLKWKTIPRLASEKGIRAHGHFDGGPGAPDAAAARRALLILKPEANQFVGIVLLRDQDHQPERRRGLEQARDEYRGNLKIVIGFAIVEREAWVLSGFVPQSSDEEKRLDDERKNLGFQPHEQSHKLTASKDNTAKLSPKRVWEVLTGKCQERDAACVTETSLDVLRTRGQQNGLAAYLDEVRTHLAPLIGTH</sequence>
<evidence type="ECO:0000313" key="1">
    <source>
        <dbReference type="EMBL" id="VIP01211.1"/>
    </source>
</evidence>
<accession>A0A6C2YIU8</accession>
<proteinExistence type="predicted"/>
<reference evidence="1" key="1">
    <citation type="submission" date="2019-04" db="EMBL/GenBank/DDBJ databases">
        <authorList>
            <consortium name="Science for Life Laboratories"/>
        </authorList>
    </citation>
    <scope>NUCLEOTIDE SEQUENCE</scope>
    <source>
        <strain evidence="1">MBLW1</strain>
    </source>
</reference>
<keyword evidence="2" id="KW-1185">Reference proteome</keyword>
<dbReference type="KEGG" id="tim:GMBLW1_27490"/>
<dbReference type="InParanoid" id="A0A6C2YIU8"/>
<dbReference type="AlphaFoldDB" id="A0A6C2YIU8"/>
<dbReference type="EMBL" id="LR593887">
    <property type="protein sequence ID" value="VTR97848.1"/>
    <property type="molecule type" value="Genomic_DNA"/>
</dbReference>
<dbReference type="EMBL" id="LR586016">
    <property type="protein sequence ID" value="VIP01211.1"/>
    <property type="molecule type" value="Genomic_DNA"/>
</dbReference>
<organism evidence="1">
    <name type="scientific">Tuwongella immobilis</name>
    <dbReference type="NCBI Taxonomy" id="692036"/>
    <lineage>
        <taxon>Bacteria</taxon>
        <taxon>Pseudomonadati</taxon>
        <taxon>Planctomycetota</taxon>
        <taxon>Planctomycetia</taxon>
        <taxon>Gemmatales</taxon>
        <taxon>Gemmataceae</taxon>
        <taxon>Tuwongella</taxon>
    </lineage>
</organism>
<name>A0A6C2YIU8_9BACT</name>
<dbReference type="Proteomes" id="UP000464378">
    <property type="component" value="Chromosome"/>
</dbReference>
<gene>
    <name evidence="1" type="ORF">GMBLW1_27490</name>
</gene>